<evidence type="ECO:0000313" key="3">
    <source>
        <dbReference type="Proteomes" id="UP000240957"/>
    </source>
</evidence>
<gene>
    <name evidence="1" type="ORF">ACFODO_21135</name>
    <name evidence="2" type="ORF">C9E89_013225</name>
</gene>
<evidence type="ECO:0000313" key="4">
    <source>
        <dbReference type="Proteomes" id="UP001595455"/>
    </source>
</evidence>
<dbReference type="RefSeq" id="WP_107008810.1">
    <property type="nucleotide sequence ID" value="NZ_JAVIDQ010000018.1"/>
</dbReference>
<reference evidence="1" key="1">
    <citation type="journal article" date="2014" name="Int. J. Syst. Evol. Microbiol.">
        <title>Complete genome of a new Firmicutes species belonging to the dominant human colonic microbiota ('Ruminococcus bicirculans') reveals two chromosomes and a selective capacity to utilize plant glucans.</title>
        <authorList>
            <consortium name="NISC Comparative Sequencing Program"/>
            <person name="Wegmann U."/>
            <person name="Louis P."/>
            <person name="Goesmann A."/>
            <person name="Henrissat B."/>
            <person name="Duncan S.H."/>
            <person name="Flint H.J."/>
        </authorList>
    </citation>
    <scope>NUCLEOTIDE SEQUENCE</scope>
    <source>
        <strain evidence="1">KCTC 62575</strain>
    </source>
</reference>
<proteinExistence type="predicted"/>
<dbReference type="EMBL" id="PYIX02000022">
    <property type="protein sequence ID" value="RFC83083.1"/>
    <property type="molecule type" value="Genomic_DNA"/>
</dbReference>
<name>A0A371YNP8_9GAMM</name>
<dbReference type="Proteomes" id="UP001595455">
    <property type="component" value="Unassembled WGS sequence"/>
</dbReference>
<keyword evidence="4" id="KW-1185">Reference proteome</keyword>
<reference evidence="4" key="3">
    <citation type="journal article" date="2019" name="Int. J. Syst. Evol. Microbiol.">
        <title>The Global Catalogue of Microorganisms (GCM) 10K type strain sequencing project: providing services to taxonomists for standard genome sequencing and annotation.</title>
        <authorList>
            <consortium name="The Broad Institute Genomics Platform"/>
            <consortium name="The Broad Institute Genome Sequencing Center for Infectious Disease"/>
            <person name="Wu L."/>
            <person name="Ma J."/>
        </authorList>
    </citation>
    <scope>NUCLEOTIDE SEQUENCE [LARGE SCALE GENOMIC DNA]</scope>
    <source>
        <strain evidence="4">KCTC 62575</strain>
    </source>
</reference>
<comment type="caution">
    <text evidence="2">The sequence shown here is derived from an EMBL/GenBank/DDBJ whole genome shotgun (WGS) entry which is preliminary data.</text>
</comment>
<organism evidence="2 3">
    <name type="scientific">Acinetobacter sichuanensis</name>
    <dbReference type="NCBI Taxonomy" id="2136183"/>
    <lineage>
        <taxon>Bacteria</taxon>
        <taxon>Pseudomonadati</taxon>
        <taxon>Pseudomonadota</taxon>
        <taxon>Gammaproteobacteria</taxon>
        <taxon>Moraxellales</taxon>
        <taxon>Moraxellaceae</taxon>
        <taxon>Acinetobacter</taxon>
    </lineage>
</organism>
<dbReference type="OrthoDB" id="6687915at2"/>
<reference evidence="1" key="4">
    <citation type="submission" date="2024-09" db="EMBL/GenBank/DDBJ databases">
        <authorList>
            <person name="Sun Q."/>
            <person name="Mori K."/>
        </authorList>
    </citation>
    <scope>NUCLEOTIDE SEQUENCE</scope>
    <source>
        <strain evidence="1">KCTC 62575</strain>
    </source>
</reference>
<dbReference type="AlphaFoldDB" id="A0A371YNP8"/>
<dbReference type="GO" id="GO:0003676">
    <property type="term" value="F:nucleic acid binding"/>
    <property type="evidence" value="ECO:0007669"/>
    <property type="project" value="InterPro"/>
</dbReference>
<evidence type="ECO:0000313" key="1">
    <source>
        <dbReference type="EMBL" id="MFC2997704.1"/>
    </source>
</evidence>
<reference evidence="2 3" key="2">
    <citation type="submission" date="2018-08" db="EMBL/GenBank/DDBJ databases">
        <title>The draft genome of Acinetobacter sichuanensis strain WCHAc060041.</title>
        <authorList>
            <person name="Qin J."/>
            <person name="Feng Y."/>
            <person name="Zong Z."/>
        </authorList>
    </citation>
    <scope>NUCLEOTIDE SEQUENCE [LARGE SCALE GENOMIC DNA]</scope>
    <source>
        <strain evidence="2 3">WCHAc060041</strain>
    </source>
</reference>
<dbReference type="EMBL" id="JBHRSF010000157">
    <property type="protein sequence ID" value="MFC2997704.1"/>
    <property type="molecule type" value="Genomic_DNA"/>
</dbReference>
<protein>
    <submittedName>
        <fullName evidence="2">Uncharacterized protein</fullName>
    </submittedName>
</protein>
<dbReference type="InterPro" id="IPR036397">
    <property type="entry name" value="RNaseH_sf"/>
</dbReference>
<dbReference type="Gene3D" id="3.30.420.10">
    <property type="entry name" value="Ribonuclease H-like superfamily/Ribonuclease H"/>
    <property type="match status" value="1"/>
</dbReference>
<dbReference type="Proteomes" id="UP000240957">
    <property type="component" value="Unassembled WGS sequence"/>
</dbReference>
<accession>A0A371YNP8</accession>
<sequence>MNLFLDCEFNGFGGELISMALVDEHGLFFYEVLECPTPVEWVKQNVLPITQKAPVSYSVFQQRLHDYLLQYEQINIIADWPEDLALFSRSLILAAGRCMITPPLTMQLWLEQRTTAVLSEQPHYALADAKALQQSYLSL</sequence>
<evidence type="ECO:0000313" key="2">
    <source>
        <dbReference type="EMBL" id="RFC83083.1"/>
    </source>
</evidence>